<feature type="transmembrane region" description="Helical" evidence="2">
    <location>
        <begin position="235"/>
        <end position="252"/>
    </location>
</feature>
<keyword evidence="3" id="KW-0732">Signal</keyword>
<name>A0A0G4I4A0_9ALVE</name>
<accession>A0A0G4I4A0</accession>
<feature type="region of interest" description="Disordered" evidence="1">
    <location>
        <begin position="37"/>
        <end position="56"/>
    </location>
</feature>
<feature type="chain" id="PRO_5005192298" description="DUF6787 domain-containing protein" evidence="3">
    <location>
        <begin position="24"/>
        <end position="327"/>
    </location>
</feature>
<dbReference type="AlphaFoldDB" id="A0A0G4I4A0"/>
<evidence type="ECO:0000256" key="1">
    <source>
        <dbReference type="SAM" id="MobiDB-lite"/>
    </source>
</evidence>
<gene>
    <name evidence="5" type="ORF">Cvel_10826</name>
</gene>
<evidence type="ECO:0000259" key="4">
    <source>
        <dbReference type="Pfam" id="PF20584"/>
    </source>
</evidence>
<feature type="transmembrane region" description="Helical" evidence="2">
    <location>
        <begin position="273"/>
        <end position="297"/>
    </location>
</feature>
<feature type="domain" description="DUF6787" evidence="4">
    <location>
        <begin position="236"/>
        <end position="314"/>
    </location>
</feature>
<reference evidence="5" key="1">
    <citation type="submission" date="2014-11" db="EMBL/GenBank/DDBJ databases">
        <authorList>
            <person name="Otto D Thomas"/>
            <person name="Naeem Raeece"/>
        </authorList>
    </citation>
    <scope>NUCLEOTIDE SEQUENCE</scope>
</reference>
<protein>
    <recommendedName>
        <fullName evidence="4">DUF6787 domain-containing protein</fullName>
    </recommendedName>
</protein>
<keyword evidence="2" id="KW-0472">Membrane</keyword>
<organism evidence="5">
    <name type="scientific">Chromera velia CCMP2878</name>
    <dbReference type="NCBI Taxonomy" id="1169474"/>
    <lineage>
        <taxon>Eukaryota</taxon>
        <taxon>Sar</taxon>
        <taxon>Alveolata</taxon>
        <taxon>Colpodellida</taxon>
        <taxon>Chromeraceae</taxon>
        <taxon>Chromera</taxon>
    </lineage>
</organism>
<sequence>MMGSAQFCLAALLFVSLSAPKDALHLESEISSELSGDRDEYSHLSSNPCSNRPRLHSQESYWSVKTRCPLRGVLLPEEKGRGLFRLLQHGPFRLSVGKLTEIYPPRSGGAHPSLPFLPLEEEEDGEDVERRIVEMRGGSSVGDGDRRQTPSHSPSPAPYSSPREVEVKELGLKKDNKGGEGKSEKKGKKDERGRKNVGASEKDSSAKGEKKKVPASYDSEVLLEQYSTDWWRDRLMILLVFSLTGTTVVRIVRPFLNKVVGLQGSLWAGPWKFRLIYVCCTMPTYSCVLILIGTIFGRHLYFRNFAARMWSRILFPLIYCIRAMTQR</sequence>
<dbReference type="VEuPathDB" id="CryptoDB:Cvel_10826"/>
<feature type="compositionally biased region" description="Basic and acidic residues" evidence="1">
    <location>
        <begin position="163"/>
        <end position="211"/>
    </location>
</feature>
<evidence type="ECO:0000256" key="3">
    <source>
        <dbReference type="SAM" id="SignalP"/>
    </source>
</evidence>
<feature type="region of interest" description="Disordered" evidence="1">
    <location>
        <begin position="105"/>
        <end position="211"/>
    </location>
</feature>
<evidence type="ECO:0000256" key="2">
    <source>
        <dbReference type="SAM" id="Phobius"/>
    </source>
</evidence>
<proteinExistence type="predicted"/>
<dbReference type="Pfam" id="PF20584">
    <property type="entry name" value="DUF6787"/>
    <property type="match status" value="1"/>
</dbReference>
<dbReference type="EMBL" id="CDMZ01005036">
    <property type="protein sequence ID" value="CEM51747.1"/>
    <property type="molecule type" value="Genomic_DNA"/>
</dbReference>
<evidence type="ECO:0000313" key="5">
    <source>
        <dbReference type="EMBL" id="CEM51747.1"/>
    </source>
</evidence>
<dbReference type="InterPro" id="IPR046714">
    <property type="entry name" value="DUF6787"/>
</dbReference>
<keyword evidence="2" id="KW-1133">Transmembrane helix</keyword>
<feature type="signal peptide" evidence="3">
    <location>
        <begin position="1"/>
        <end position="23"/>
    </location>
</feature>
<keyword evidence="2" id="KW-0812">Transmembrane</keyword>